<dbReference type="InterPro" id="IPR000536">
    <property type="entry name" value="Nucl_hrmn_rcpt_lig-bd"/>
</dbReference>
<dbReference type="GO" id="GO:0043565">
    <property type="term" value="F:sequence-specific DNA binding"/>
    <property type="evidence" value="ECO:0007669"/>
    <property type="project" value="InterPro"/>
</dbReference>
<accession>G0NEM2</accession>
<dbReference type="AlphaFoldDB" id="G0NEM2"/>
<reference evidence="14" key="1">
    <citation type="submission" date="2011-07" db="EMBL/GenBank/DDBJ databases">
        <authorList>
            <consortium name="Caenorhabditis brenneri Sequencing and Analysis Consortium"/>
            <person name="Wilson R.K."/>
        </authorList>
    </citation>
    <scope>NUCLEOTIDE SEQUENCE [LARGE SCALE GENOMIC DNA]</scope>
    <source>
        <strain evidence="14">PB2801</strain>
    </source>
</reference>
<dbReference type="STRING" id="135651.G0NEM2"/>
<keyword evidence="5 10" id="KW-0805">Transcription regulation</keyword>
<keyword evidence="7 10" id="KW-0804">Transcription</keyword>
<dbReference type="EMBL" id="GL379873">
    <property type="protein sequence ID" value="EGT58900.1"/>
    <property type="molecule type" value="Genomic_DNA"/>
</dbReference>
<evidence type="ECO:0000256" key="10">
    <source>
        <dbReference type="RuleBase" id="RU004334"/>
    </source>
</evidence>
<dbReference type="PANTHER" id="PTHR45680">
    <property type="entry name" value="NUCLEAR HORMONE RECEPTOR FAMILY"/>
    <property type="match status" value="1"/>
</dbReference>
<dbReference type="OrthoDB" id="5816380at2759"/>
<name>G0NEM2_CAEBE</name>
<dbReference type="Proteomes" id="UP000008068">
    <property type="component" value="Unassembled WGS sequence"/>
</dbReference>
<evidence type="ECO:0000259" key="12">
    <source>
        <dbReference type="PROSITE" id="PS51843"/>
    </source>
</evidence>
<keyword evidence="8 10" id="KW-0675">Receptor</keyword>
<evidence type="ECO:0000256" key="5">
    <source>
        <dbReference type="ARBA" id="ARBA00023015"/>
    </source>
</evidence>
<dbReference type="Pfam" id="PF00104">
    <property type="entry name" value="Hormone_recep"/>
    <property type="match status" value="1"/>
</dbReference>
<feature type="domain" description="NR LBD" evidence="12">
    <location>
        <begin position="146"/>
        <end position="399"/>
    </location>
</feature>
<evidence type="ECO:0000256" key="8">
    <source>
        <dbReference type="ARBA" id="ARBA00023170"/>
    </source>
</evidence>
<keyword evidence="4 10" id="KW-0862">Zinc</keyword>
<dbReference type="GO" id="GO:0008270">
    <property type="term" value="F:zinc ion binding"/>
    <property type="evidence" value="ECO:0007669"/>
    <property type="project" value="UniProtKB-KW"/>
</dbReference>
<evidence type="ECO:0000256" key="1">
    <source>
        <dbReference type="ARBA" id="ARBA00005993"/>
    </source>
</evidence>
<dbReference type="InterPro" id="IPR035500">
    <property type="entry name" value="NHR-like_dom_sf"/>
</dbReference>
<dbReference type="PANTHER" id="PTHR45680:SF1">
    <property type="entry name" value="NUCLEAR HORMONE RECEPTOR FAMILY"/>
    <property type="match status" value="1"/>
</dbReference>
<comment type="similarity">
    <text evidence="1 10">Belongs to the nuclear hormone receptor family.</text>
</comment>
<dbReference type="GO" id="GO:0003700">
    <property type="term" value="F:DNA-binding transcription factor activity"/>
    <property type="evidence" value="ECO:0007669"/>
    <property type="project" value="InterPro"/>
</dbReference>
<dbReference type="InterPro" id="IPR013088">
    <property type="entry name" value="Znf_NHR/GATA"/>
</dbReference>
<proteinExistence type="inferred from homology"/>
<evidence type="ECO:0000256" key="7">
    <source>
        <dbReference type="ARBA" id="ARBA00023163"/>
    </source>
</evidence>
<dbReference type="HOGENOM" id="CLU_007368_7_1_1"/>
<evidence type="ECO:0000256" key="4">
    <source>
        <dbReference type="ARBA" id="ARBA00022833"/>
    </source>
</evidence>
<dbReference type="GO" id="GO:0005634">
    <property type="term" value="C:nucleus"/>
    <property type="evidence" value="ECO:0007669"/>
    <property type="project" value="UniProtKB-SubCell"/>
</dbReference>
<dbReference type="SMART" id="SM00399">
    <property type="entry name" value="ZnF_C4"/>
    <property type="match status" value="1"/>
</dbReference>
<dbReference type="SUPFAM" id="SSF48508">
    <property type="entry name" value="Nuclear receptor ligand-binding domain"/>
    <property type="match status" value="1"/>
</dbReference>
<keyword evidence="3 10" id="KW-0863">Zinc-finger</keyword>
<dbReference type="Gene3D" id="1.10.565.10">
    <property type="entry name" value="Retinoid X Receptor"/>
    <property type="match status" value="1"/>
</dbReference>
<dbReference type="InterPro" id="IPR051152">
    <property type="entry name" value="C.elegans_Orphan_NR"/>
</dbReference>
<gene>
    <name evidence="13" type="ORF">CAEBREN_28827</name>
</gene>
<organism evidence="14">
    <name type="scientific">Caenorhabditis brenneri</name>
    <name type="common">Nematode worm</name>
    <dbReference type="NCBI Taxonomy" id="135651"/>
    <lineage>
        <taxon>Eukaryota</taxon>
        <taxon>Metazoa</taxon>
        <taxon>Ecdysozoa</taxon>
        <taxon>Nematoda</taxon>
        <taxon>Chromadorea</taxon>
        <taxon>Rhabditida</taxon>
        <taxon>Rhabditina</taxon>
        <taxon>Rhabditomorpha</taxon>
        <taxon>Rhabditoidea</taxon>
        <taxon>Rhabditidae</taxon>
        <taxon>Peloderinae</taxon>
        <taxon>Caenorhabditis</taxon>
    </lineage>
</organism>
<dbReference type="Gene3D" id="3.30.50.10">
    <property type="entry name" value="Erythroid Transcription Factor GATA-1, subunit A"/>
    <property type="match status" value="1"/>
</dbReference>
<sequence>MQPCQLCGVTGSFGFHFGVISCRACAAFFRRAAFSKYRNSKCRSSNCDKKTTFCKPCRLQKCFEAGMETSNFQYHRDSLHDSKTAIVLKKSTVCKPAYPKIPQTFECFVGRPEMILFWDPETPTTHKTYIDVNYLIEEASKIFKQPVESVHVTKSRLHRLSIGLKVVRGNVKNYRFVSKMTQKEVSDTWQFYFLAVAKWLTHFAEFDELDASVKLTILQSMWNIWSVLDHHSAGATHRKNNPNAPKTQTVSRRGTMMDMSNVHFDATWLSDYPSRQIAGFFRNPFSPSNITETLMELQPTDMEMTFMLAQLSFEYAGKRCQGEIMNITEYFQSLLANDLHDYYVKELKMDNYFDRLAKLMKVNNAIQKKLWEARPRIELAKVFNLIRLEFSHPEMFKDTGFN</sequence>
<evidence type="ECO:0000256" key="9">
    <source>
        <dbReference type="ARBA" id="ARBA00023242"/>
    </source>
</evidence>
<dbReference type="InParanoid" id="G0NEM2"/>
<keyword evidence="2 10" id="KW-0479">Metal-binding</keyword>
<dbReference type="PROSITE" id="PS00031">
    <property type="entry name" value="NUCLEAR_REC_DBD_1"/>
    <property type="match status" value="1"/>
</dbReference>
<keyword evidence="6 10" id="KW-0238">DNA-binding</keyword>
<dbReference type="InterPro" id="IPR001628">
    <property type="entry name" value="Znf_hrmn_rcpt"/>
</dbReference>
<evidence type="ECO:0000313" key="13">
    <source>
        <dbReference type="EMBL" id="EGT58900.1"/>
    </source>
</evidence>
<evidence type="ECO:0000259" key="11">
    <source>
        <dbReference type="PROSITE" id="PS51030"/>
    </source>
</evidence>
<evidence type="ECO:0000313" key="14">
    <source>
        <dbReference type="Proteomes" id="UP000008068"/>
    </source>
</evidence>
<evidence type="ECO:0000256" key="6">
    <source>
        <dbReference type="ARBA" id="ARBA00023125"/>
    </source>
</evidence>
<keyword evidence="9 10" id="KW-0539">Nucleus</keyword>
<dbReference type="FunCoup" id="G0NEM2">
    <property type="interactions" value="261"/>
</dbReference>
<dbReference type="Pfam" id="PF00105">
    <property type="entry name" value="zf-C4"/>
    <property type="match status" value="1"/>
</dbReference>
<evidence type="ECO:0000256" key="3">
    <source>
        <dbReference type="ARBA" id="ARBA00022771"/>
    </source>
</evidence>
<comment type="subcellular location">
    <subcellularLocation>
        <location evidence="10">Nucleus</location>
    </subcellularLocation>
</comment>
<dbReference type="SMART" id="SM00430">
    <property type="entry name" value="HOLI"/>
    <property type="match status" value="1"/>
</dbReference>
<feature type="domain" description="Nuclear receptor" evidence="11">
    <location>
        <begin position="1"/>
        <end position="74"/>
    </location>
</feature>
<dbReference type="PROSITE" id="PS51030">
    <property type="entry name" value="NUCLEAR_REC_DBD_2"/>
    <property type="match status" value="1"/>
</dbReference>
<dbReference type="eggNOG" id="KOG3575">
    <property type="taxonomic scope" value="Eukaryota"/>
</dbReference>
<dbReference type="PROSITE" id="PS51843">
    <property type="entry name" value="NR_LBD"/>
    <property type="match status" value="1"/>
</dbReference>
<keyword evidence="14" id="KW-1185">Reference proteome</keyword>
<protein>
    <submittedName>
        <fullName evidence="13">Uncharacterized protein</fullName>
    </submittedName>
</protein>
<dbReference type="SUPFAM" id="SSF57716">
    <property type="entry name" value="Glucocorticoid receptor-like (DNA-binding domain)"/>
    <property type="match status" value="1"/>
</dbReference>
<evidence type="ECO:0000256" key="2">
    <source>
        <dbReference type="ARBA" id="ARBA00022723"/>
    </source>
</evidence>